<evidence type="ECO:0000256" key="2">
    <source>
        <dbReference type="ARBA" id="ARBA00023002"/>
    </source>
</evidence>
<evidence type="ECO:0000256" key="7">
    <source>
        <dbReference type="ARBA" id="ARBA00038870"/>
    </source>
</evidence>
<dbReference type="InterPro" id="IPR015815">
    <property type="entry name" value="HIBADH-related"/>
</dbReference>
<feature type="active site" evidence="10">
    <location>
        <position position="170"/>
    </location>
</feature>
<dbReference type="Pfam" id="PF03446">
    <property type="entry name" value="NAD_binding_2"/>
    <property type="match status" value="1"/>
</dbReference>
<dbReference type="SUPFAM" id="SSF48179">
    <property type="entry name" value="6-phosphogluconate dehydrogenase C-terminal domain-like"/>
    <property type="match status" value="1"/>
</dbReference>
<protein>
    <recommendedName>
        <fullName evidence="8">L-threonate dehydrogenase</fullName>
        <ecNumber evidence="7">1.1.1.411</ecNumber>
    </recommendedName>
</protein>
<dbReference type="EMBL" id="FQXC01000010">
    <property type="protein sequence ID" value="SHI06217.1"/>
    <property type="molecule type" value="Genomic_DNA"/>
</dbReference>
<dbReference type="GO" id="GO:0016616">
    <property type="term" value="F:oxidoreductase activity, acting on the CH-OH group of donors, NAD or NADP as acceptor"/>
    <property type="evidence" value="ECO:0007669"/>
    <property type="project" value="InterPro"/>
</dbReference>
<evidence type="ECO:0000259" key="11">
    <source>
        <dbReference type="Pfam" id="PF03446"/>
    </source>
</evidence>
<dbReference type="SUPFAM" id="SSF51735">
    <property type="entry name" value="NAD(P)-binding Rossmann-fold domains"/>
    <property type="match status" value="1"/>
</dbReference>
<evidence type="ECO:0000313" key="14">
    <source>
        <dbReference type="Proteomes" id="UP000184221"/>
    </source>
</evidence>
<dbReference type="InterPro" id="IPR050006">
    <property type="entry name" value="LtnD"/>
</dbReference>
<keyword evidence="3" id="KW-0520">NAD</keyword>
<evidence type="ECO:0000313" key="13">
    <source>
        <dbReference type="EMBL" id="SHI06217.1"/>
    </source>
</evidence>
<gene>
    <name evidence="13" type="ORF">SAMN05443551_0045</name>
</gene>
<reference evidence="13 14" key="1">
    <citation type="submission" date="2016-11" db="EMBL/GenBank/DDBJ databases">
        <authorList>
            <person name="Jaros S."/>
            <person name="Januszkiewicz K."/>
            <person name="Wedrychowicz H."/>
        </authorList>
    </citation>
    <scope>NUCLEOTIDE SEQUENCE [LARGE SCALE GENOMIC DNA]</scope>
    <source>
        <strain evidence="13 14">DSM 29431</strain>
    </source>
</reference>
<evidence type="ECO:0000256" key="10">
    <source>
        <dbReference type="PIRSR" id="PIRSR000103-1"/>
    </source>
</evidence>
<dbReference type="InterPro" id="IPR008927">
    <property type="entry name" value="6-PGluconate_DH-like_C_sf"/>
</dbReference>
<evidence type="ECO:0000256" key="1">
    <source>
        <dbReference type="ARBA" id="ARBA00022857"/>
    </source>
</evidence>
<dbReference type="InterPro" id="IPR006115">
    <property type="entry name" value="6PGDH_NADP-bd"/>
</dbReference>
<dbReference type="OrthoDB" id="9812907at2"/>
<dbReference type="PIRSF" id="PIRSF000103">
    <property type="entry name" value="HIBADH"/>
    <property type="match status" value="1"/>
</dbReference>
<dbReference type="GO" id="GO:0016054">
    <property type="term" value="P:organic acid catabolic process"/>
    <property type="evidence" value="ECO:0007669"/>
    <property type="project" value="UniProtKB-ARBA"/>
</dbReference>
<evidence type="ECO:0000256" key="8">
    <source>
        <dbReference type="ARBA" id="ARBA00039407"/>
    </source>
</evidence>
<evidence type="ECO:0000259" key="12">
    <source>
        <dbReference type="Pfam" id="PF14833"/>
    </source>
</evidence>
<keyword evidence="1" id="KW-0521">NADP</keyword>
<proteinExistence type="inferred from homology"/>
<dbReference type="InterPro" id="IPR029154">
    <property type="entry name" value="HIBADH-like_NADP-bd"/>
</dbReference>
<dbReference type="PROSITE" id="PS00895">
    <property type="entry name" value="3_HYDROXYISOBUT_DH"/>
    <property type="match status" value="1"/>
</dbReference>
<dbReference type="GO" id="GO:0051287">
    <property type="term" value="F:NAD binding"/>
    <property type="evidence" value="ECO:0007669"/>
    <property type="project" value="InterPro"/>
</dbReference>
<dbReference type="Proteomes" id="UP000184221">
    <property type="component" value="Unassembled WGS sequence"/>
</dbReference>
<dbReference type="EC" id="1.1.1.411" evidence="7"/>
<evidence type="ECO:0000256" key="3">
    <source>
        <dbReference type="ARBA" id="ARBA00023027"/>
    </source>
</evidence>
<dbReference type="GO" id="GO:0050661">
    <property type="term" value="F:NADP binding"/>
    <property type="evidence" value="ECO:0007669"/>
    <property type="project" value="InterPro"/>
</dbReference>
<keyword evidence="2" id="KW-0560">Oxidoreductase</keyword>
<dbReference type="Gene3D" id="1.10.1040.10">
    <property type="entry name" value="N-(1-d-carboxylethyl)-l-norvaline Dehydrogenase, domain 2"/>
    <property type="match status" value="1"/>
</dbReference>
<dbReference type="Gene3D" id="3.40.50.720">
    <property type="entry name" value="NAD(P)-binding Rossmann-like Domain"/>
    <property type="match status" value="1"/>
</dbReference>
<dbReference type="AlphaFoldDB" id="A0A1M5Y2F9"/>
<dbReference type="Pfam" id="PF14833">
    <property type="entry name" value="NAD_binding_11"/>
    <property type="match status" value="1"/>
</dbReference>
<comment type="similarity">
    <text evidence="6">Belongs to the HIBADH-related family. L-threonate dehydrogenase subfamily.</text>
</comment>
<dbReference type="InterPro" id="IPR036291">
    <property type="entry name" value="NAD(P)-bd_dom_sf"/>
</dbReference>
<keyword evidence="4" id="KW-0119">Carbohydrate metabolism</keyword>
<comment type="function">
    <text evidence="5">Catalyzes oxidation of L-threonate to 2-oxo-tetronate. Can use either NAD(+) or NADP(+) as cosubstrate, with a preference for NAD(+).</text>
</comment>
<dbReference type="STRING" id="996342.SAMN05443551_0045"/>
<dbReference type="NCBIfam" id="NF043037">
    <property type="entry name" value="ThreonDh"/>
    <property type="match status" value="1"/>
</dbReference>
<comment type="catalytic activity">
    <reaction evidence="9">
        <text>L-threonate + NAD(+) = 2-dehydro-L-erythronate + NADH + H(+)</text>
        <dbReference type="Rhea" id="RHEA:52548"/>
        <dbReference type="ChEBI" id="CHEBI:15378"/>
        <dbReference type="ChEBI" id="CHEBI:57540"/>
        <dbReference type="ChEBI" id="CHEBI:57561"/>
        <dbReference type="ChEBI" id="CHEBI:57945"/>
        <dbReference type="ChEBI" id="CHEBI:136669"/>
        <dbReference type="EC" id="1.1.1.411"/>
    </reaction>
</comment>
<dbReference type="RefSeq" id="WP_072780141.1">
    <property type="nucleotide sequence ID" value="NZ_FQXC01000010.1"/>
</dbReference>
<dbReference type="PANTHER" id="PTHR43060">
    <property type="entry name" value="3-HYDROXYISOBUTYRATE DEHYDROGENASE-LIKE 1, MITOCHONDRIAL-RELATED"/>
    <property type="match status" value="1"/>
</dbReference>
<feature type="domain" description="6-phosphogluconate dehydrogenase NADP-binding" evidence="11">
    <location>
        <begin position="4"/>
        <end position="156"/>
    </location>
</feature>
<dbReference type="InterPro" id="IPR002204">
    <property type="entry name" value="3-OH-isobutyrate_DH-rel_CS"/>
</dbReference>
<feature type="domain" description="3-hydroxyisobutyrate dehydrogenase-like NAD-binding" evidence="12">
    <location>
        <begin position="164"/>
        <end position="284"/>
    </location>
</feature>
<evidence type="ECO:0000256" key="4">
    <source>
        <dbReference type="ARBA" id="ARBA00023277"/>
    </source>
</evidence>
<accession>A0A1M5Y2F9</accession>
<dbReference type="InterPro" id="IPR013328">
    <property type="entry name" value="6PGD_dom2"/>
</dbReference>
<organism evidence="13 14">
    <name type="scientific">Marivita hallyeonensis</name>
    <dbReference type="NCBI Taxonomy" id="996342"/>
    <lineage>
        <taxon>Bacteria</taxon>
        <taxon>Pseudomonadati</taxon>
        <taxon>Pseudomonadota</taxon>
        <taxon>Alphaproteobacteria</taxon>
        <taxon>Rhodobacterales</taxon>
        <taxon>Roseobacteraceae</taxon>
        <taxon>Marivita</taxon>
    </lineage>
</organism>
<sequence>MSTSIIGLGAMGLGMARNILKAGIDLKGYDLSPEARQRFSDAGGVPCDTAEEAAQEADLLLIMVVNADQVRAVLFDTGLMAALAPGATVMLSSTVAPSDAREIAARVAEAGHVLLDAPVSGGQVGAEAGTLTVMASGPAQAFDRAGPVLDAVSGIVHRLGDESGQAATYKVVHQLAAGVHLAVAAELMALGAKAGCDPQTLYDIVTNAAGNSWMLADRGPRMMQDDAPVASSVDIFIKDLGLVLQTGKDAGVPLPLSAAAYQMFTAASAMGHGRQDDSRVIRAYEALMGQKLKDTP</sequence>
<evidence type="ECO:0000256" key="5">
    <source>
        <dbReference type="ARBA" id="ARBA00037062"/>
    </source>
</evidence>
<keyword evidence="14" id="KW-1185">Reference proteome</keyword>
<dbReference type="PANTHER" id="PTHR43060:SF17">
    <property type="entry name" value="L-THREONATE DEHYDROGENASE"/>
    <property type="match status" value="1"/>
</dbReference>
<evidence type="ECO:0000256" key="9">
    <source>
        <dbReference type="ARBA" id="ARBA00047312"/>
    </source>
</evidence>
<name>A0A1M5Y2F9_9RHOB</name>
<evidence type="ECO:0000256" key="6">
    <source>
        <dbReference type="ARBA" id="ARBA00037979"/>
    </source>
</evidence>